<dbReference type="AlphaFoldDB" id="A0A9X2BII3"/>
<dbReference type="EMBL" id="JAJHVV010000007">
    <property type="protein sequence ID" value="MCK6264155.1"/>
    <property type="molecule type" value="Genomic_DNA"/>
</dbReference>
<reference evidence="1" key="1">
    <citation type="submission" date="2021-11" db="EMBL/GenBank/DDBJ databases">
        <title>Vibrio ZSDE26 sp. nov. and Vibrio ZSDZ34 sp. nov., isolated from coastal seawater in Qingdao.</title>
        <authorList>
            <person name="Zhang P."/>
        </authorList>
    </citation>
    <scope>NUCLEOTIDE SEQUENCE</scope>
    <source>
        <strain evidence="1">ZSDE26</strain>
    </source>
</reference>
<name>A0A9X2BII3_9VIBR</name>
<evidence type="ECO:0000313" key="2">
    <source>
        <dbReference type="Proteomes" id="UP001139559"/>
    </source>
</evidence>
<accession>A0A9X2BII3</accession>
<organism evidence="1 2">
    <name type="scientific">Vibrio amylolyticus</name>
    <dbReference type="NCBI Taxonomy" id="2847292"/>
    <lineage>
        <taxon>Bacteria</taxon>
        <taxon>Pseudomonadati</taxon>
        <taxon>Pseudomonadota</taxon>
        <taxon>Gammaproteobacteria</taxon>
        <taxon>Vibrionales</taxon>
        <taxon>Vibrionaceae</taxon>
        <taxon>Vibrio</taxon>
    </lineage>
</organism>
<protein>
    <submittedName>
        <fullName evidence="1">Uncharacterized protein</fullName>
    </submittedName>
</protein>
<comment type="caution">
    <text evidence="1">The sequence shown here is derived from an EMBL/GenBank/DDBJ whole genome shotgun (WGS) entry which is preliminary data.</text>
</comment>
<gene>
    <name evidence="1" type="ORF">KP803_12820</name>
</gene>
<proteinExistence type="predicted"/>
<keyword evidence="2" id="KW-1185">Reference proteome</keyword>
<evidence type="ECO:0000313" key="1">
    <source>
        <dbReference type="EMBL" id="MCK6264155.1"/>
    </source>
</evidence>
<dbReference type="RefSeq" id="WP_248009228.1">
    <property type="nucleotide sequence ID" value="NZ_JAJHVV010000007.1"/>
</dbReference>
<dbReference type="Proteomes" id="UP001139559">
    <property type="component" value="Unassembled WGS sequence"/>
</dbReference>
<sequence length="51" mass="6039">MRPNADVHTPFDAPLTRHYIERLKVSNNWLEKAMIMALIELCQYQHDVKSN</sequence>